<dbReference type="RefSeq" id="WP_073045301.1">
    <property type="nucleotide sequence ID" value="NZ_FQZL01000004.1"/>
</dbReference>
<dbReference type="Pfam" id="PF13941">
    <property type="entry name" value="MutL"/>
    <property type="match status" value="1"/>
</dbReference>
<name>A0A1M6A888_9FIRM</name>
<protein>
    <recommendedName>
        <fullName evidence="3">Glutamate mutase</fullName>
    </recommendedName>
</protein>
<reference evidence="1 2" key="1">
    <citation type="submission" date="2016-11" db="EMBL/GenBank/DDBJ databases">
        <authorList>
            <person name="Jaros S."/>
            <person name="Januszkiewicz K."/>
            <person name="Wedrychowicz H."/>
        </authorList>
    </citation>
    <scope>NUCLEOTIDE SEQUENCE [LARGE SCALE GENOMIC DNA]</scope>
    <source>
        <strain evidence="1 2">DSM 17477</strain>
    </source>
</reference>
<keyword evidence="2" id="KW-1185">Reference proteome</keyword>
<dbReference type="Proteomes" id="UP000184052">
    <property type="component" value="Unassembled WGS sequence"/>
</dbReference>
<dbReference type="OrthoDB" id="9769453at2"/>
<dbReference type="STRING" id="1121476.SAMN02745751_00013"/>
<evidence type="ECO:0000313" key="2">
    <source>
        <dbReference type="Proteomes" id="UP000184052"/>
    </source>
</evidence>
<proteinExistence type="predicted"/>
<dbReference type="NCBIfam" id="TIGR01319">
    <property type="entry name" value="glmL_fam"/>
    <property type="match status" value="1"/>
</dbReference>
<evidence type="ECO:0000313" key="1">
    <source>
        <dbReference type="EMBL" id="SHI32353.1"/>
    </source>
</evidence>
<dbReference type="InterPro" id="IPR006230">
    <property type="entry name" value="MutL"/>
</dbReference>
<gene>
    <name evidence="1" type="ORF">SAMN02745751_00013</name>
</gene>
<accession>A0A1M6A888</accession>
<sequence length="473" mass="52237">MERYDFHIIDIGSTYTKQRLFRNSELVATVQSPTTVKNVYSGIKNGLDLMKESLDEEKIEAEFVLSSSSAAGGLRMVAIGYMMRVTAKAAKEVAMNSGSKILEILSNEDPADFRVQVLKEISPDIILLAGGTDGGDEKSIIENAELIVQSETNAVVVIAGNLNAQRKVAKILKAGNINHIRVPNIMPTIHELRVKEAREAIHMEFIKEITKAEGLNALQQVITNDKIIPTPGAVLMAAELLAKGTYKTEGIGELVIVDLGGATTDIHSVIPQMEELDAEERGLVVTNEKQMSYRTVEGNLGLRISAVGIIDAVDSRIILEKRNLNTAEMVHEFEEYCEMVEENPSHLASNEREELFDTLLAETAVEVALKRHAGRYASEADAFKGYNTGMPIGRDLRNVDLVIGVGGIFSHNDEEKSKAIIREALKDRNMSLLPKNPKIIIDKDYLLFAAGNIMEQDKDYAMEVLKRKFLAEK</sequence>
<dbReference type="PIRSF" id="PIRSF004729">
    <property type="entry name" value="MutL"/>
    <property type="match status" value="1"/>
</dbReference>
<evidence type="ECO:0008006" key="3">
    <source>
        <dbReference type="Google" id="ProtNLM"/>
    </source>
</evidence>
<organism evidence="1 2">
    <name type="scientific">Dethiosulfatibacter aminovorans DSM 17477</name>
    <dbReference type="NCBI Taxonomy" id="1121476"/>
    <lineage>
        <taxon>Bacteria</taxon>
        <taxon>Bacillati</taxon>
        <taxon>Bacillota</taxon>
        <taxon>Tissierellia</taxon>
        <taxon>Dethiosulfatibacter</taxon>
    </lineage>
</organism>
<dbReference type="EMBL" id="FQZL01000004">
    <property type="protein sequence ID" value="SHI32353.1"/>
    <property type="molecule type" value="Genomic_DNA"/>
</dbReference>
<dbReference type="AlphaFoldDB" id="A0A1M6A888"/>